<organism evidence="6 7">
    <name type="scientific">Malikia granosa</name>
    <dbReference type="NCBI Taxonomy" id="263067"/>
    <lineage>
        <taxon>Bacteria</taxon>
        <taxon>Pseudomonadati</taxon>
        <taxon>Pseudomonadota</taxon>
        <taxon>Betaproteobacteria</taxon>
        <taxon>Burkholderiales</taxon>
        <taxon>Comamonadaceae</taxon>
        <taxon>Malikia</taxon>
    </lineage>
</organism>
<evidence type="ECO:0000313" key="6">
    <source>
        <dbReference type="EMBL" id="PRD64632.1"/>
    </source>
</evidence>
<dbReference type="InterPro" id="IPR032823">
    <property type="entry name" value="BCA_ABC_TP_C"/>
</dbReference>
<feature type="domain" description="ABC transporter" evidence="5">
    <location>
        <begin position="15"/>
        <end position="246"/>
    </location>
</feature>
<evidence type="ECO:0000256" key="2">
    <source>
        <dbReference type="ARBA" id="ARBA00022475"/>
    </source>
</evidence>
<keyword evidence="2" id="KW-1003">Cell membrane</keyword>
<dbReference type="AlphaFoldDB" id="A0A2S9K2M9"/>
<dbReference type="CDD" id="cd03219">
    <property type="entry name" value="ABC_Mj1267_LivG_branched"/>
    <property type="match status" value="1"/>
</dbReference>
<dbReference type="Gene3D" id="3.40.50.300">
    <property type="entry name" value="P-loop containing nucleotide triphosphate hydrolases"/>
    <property type="match status" value="1"/>
</dbReference>
<dbReference type="GO" id="GO:0015188">
    <property type="term" value="F:L-isoleucine transmembrane transporter activity"/>
    <property type="evidence" value="ECO:0007669"/>
    <property type="project" value="TreeGrafter"/>
</dbReference>
<accession>A0A2S9K2M9</accession>
<proteinExistence type="predicted"/>
<evidence type="ECO:0000259" key="5">
    <source>
        <dbReference type="PROSITE" id="PS50893"/>
    </source>
</evidence>
<dbReference type="SUPFAM" id="SSF52540">
    <property type="entry name" value="P-loop containing nucleoside triphosphate hydrolases"/>
    <property type="match status" value="1"/>
</dbReference>
<dbReference type="RefSeq" id="WP_105749073.1">
    <property type="nucleotide sequence ID" value="NZ_PVLQ01000058.1"/>
</dbReference>
<evidence type="ECO:0000256" key="3">
    <source>
        <dbReference type="ARBA" id="ARBA00022741"/>
    </source>
</evidence>
<evidence type="ECO:0000256" key="1">
    <source>
        <dbReference type="ARBA" id="ARBA00022448"/>
    </source>
</evidence>
<keyword evidence="3" id="KW-0547">Nucleotide-binding</keyword>
<keyword evidence="1" id="KW-0813">Transport</keyword>
<dbReference type="InterPro" id="IPR003439">
    <property type="entry name" value="ABC_transporter-like_ATP-bd"/>
</dbReference>
<dbReference type="GO" id="GO:0015808">
    <property type="term" value="P:L-alanine transport"/>
    <property type="evidence" value="ECO:0007669"/>
    <property type="project" value="TreeGrafter"/>
</dbReference>
<dbReference type="PROSITE" id="PS50893">
    <property type="entry name" value="ABC_TRANSPORTER_2"/>
    <property type="match status" value="1"/>
</dbReference>
<dbReference type="Pfam" id="PF00005">
    <property type="entry name" value="ABC_tran"/>
    <property type="match status" value="1"/>
</dbReference>
<name>A0A2S9K2M9_9BURK</name>
<dbReference type="OrthoDB" id="9780942at2"/>
<gene>
    <name evidence="6" type="ORF">C6P64_13445</name>
</gene>
<dbReference type="GO" id="GO:1903806">
    <property type="term" value="P:L-isoleucine import across plasma membrane"/>
    <property type="evidence" value="ECO:0007669"/>
    <property type="project" value="TreeGrafter"/>
</dbReference>
<reference evidence="6 7" key="1">
    <citation type="submission" date="2018-03" db="EMBL/GenBank/DDBJ databases">
        <title>Comparative genomics illustrates the genes involved in a hyperalkaliphilic mechanisms of Serpentinomonas isolated from highly-alkaline calcium-rich serpentinized springs.</title>
        <authorList>
            <person name="Suzuki S."/>
            <person name="Ishii S."/>
            <person name="Walworth N."/>
            <person name="Bird L."/>
            <person name="Kuenen J.G."/>
            <person name="Nealson K.H."/>
        </authorList>
    </citation>
    <scope>NUCLEOTIDE SEQUENCE [LARGE SCALE GENOMIC DNA]</scope>
    <source>
        <strain evidence="6 7">P1</strain>
    </source>
</reference>
<dbReference type="GO" id="GO:0005886">
    <property type="term" value="C:plasma membrane"/>
    <property type="evidence" value="ECO:0007669"/>
    <property type="project" value="TreeGrafter"/>
</dbReference>
<dbReference type="GO" id="GO:0005524">
    <property type="term" value="F:ATP binding"/>
    <property type="evidence" value="ECO:0007669"/>
    <property type="project" value="UniProtKB-KW"/>
</dbReference>
<dbReference type="GO" id="GO:0015192">
    <property type="term" value="F:L-phenylalanine transmembrane transporter activity"/>
    <property type="evidence" value="ECO:0007669"/>
    <property type="project" value="TreeGrafter"/>
</dbReference>
<keyword evidence="7" id="KW-1185">Reference proteome</keyword>
<dbReference type="PANTHER" id="PTHR45772:SF7">
    <property type="entry name" value="AMINO ACID ABC TRANSPORTER ATP-BINDING PROTEIN"/>
    <property type="match status" value="1"/>
</dbReference>
<dbReference type="SMART" id="SM00382">
    <property type="entry name" value="AAA"/>
    <property type="match status" value="1"/>
</dbReference>
<dbReference type="EMBL" id="PVLQ01000058">
    <property type="protein sequence ID" value="PRD64632.1"/>
    <property type="molecule type" value="Genomic_DNA"/>
</dbReference>
<sequence length="248" mass="26636">MSHNSNASRGPAYVLQAQDVAIHYGGVKALDGASLTLEKGQIRGLIGPNGAGKSTVIDAITGRRPLTRGQVMLMGEDVSALGAVERRRRGLSRSFQRTSIFSRMGVRQQVELASHKMGVADSQADADAILQELDLARLSHSRAEDLGYGEQRRLDLALALVGRPKVLMLDEPMAGLSVKESMDLARHLKQLTASWEVSVLLVEHDMDVVFGISDAVTVFELGRVIASGAPAEVRANPRVREAYLGSAA</sequence>
<dbReference type="InterPro" id="IPR051120">
    <property type="entry name" value="ABC_AA/LPS_Transport"/>
</dbReference>
<dbReference type="GO" id="GO:0016887">
    <property type="term" value="F:ATP hydrolysis activity"/>
    <property type="evidence" value="ECO:0007669"/>
    <property type="project" value="InterPro"/>
</dbReference>
<dbReference type="InterPro" id="IPR027417">
    <property type="entry name" value="P-loop_NTPase"/>
</dbReference>
<keyword evidence="2" id="KW-0472">Membrane</keyword>
<dbReference type="InterPro" id="IPR003593">
    <property type="entry name" value="AAA+_ATPase"/>
</dbReference>
<dbReference type="GO" id="GO:1903805">
    <property type="term" value="P:L-valine import across plasma membrane"/>
    <property type="evidence" value="ECO:0007669"/>
    <property type="project" value="TreeGrafter"/>
</dbReference>
<protein>
    <submittedName>
        <fullName evidence="6">ABC transporter ATP-binding protein</fullName>
    </submittedName>
</protein>
<dbReference type="GO" id="GO:0005304">
    <property type="term" value="F:L-valine transmembrane transporter activity"/>
    <property type="evidence" value="ECO:0007669"/>
    <property type="project" value="TreeGrafter"/>
</dbReference>
<dbReference type="Proteomes" id="UP000238589">
    <property type="component" value="Unassembled WGS sequence"/>
</dbReference>
<comment type="caution">
    <text evidence="6">The sequence shown here is derived from an EMBL/GenBank/DDBJ whole genome shotgun (WGS) entry which is preliminary data.</text>
</comment>
<dbReference type="PANTHER" id="PTHR45772">
    <property type="entry name" value="CONSERVED COMPONENT OF ABC TRANSPORTER FOR NATURAL AMINO ACIDS-RELATED"/>
    <property type="match status" value="1"/>
</dbReference>
<keyword evidence="4 6" id="KW-0067">ATP-binding</keyword>
<dbReference type="Pfam" id="PF12399">
    <property type="entry name" value="BCA_ABC_TP_C"/>
    <property type="match status" value="1"/>
</dbReference>
<evidence type="ECO:0000313" key="7">
    <source>
        <dbReference type="Proteomes" id="UP000238589"/>
    </source>
</evidence>
<dbReference type="GO" id="GO:0042941">
    <property type="term" value="P:D-alanine transmembrane transport"/>
    <property type="evidence" value="ECO:0007669"/>
    <property type="project" value="TreeGrafter"/>
</dbReference>
<evidence type="ECO:0000256" key="4">
    <source>
        <dbReference type="ARBA" id="ARBA00022840"/>
    </source>
</evidence>